<dbReference type="Proteomes" id="UP001196068">
    <property type="component" value="Unassembled WGS sequence"/>
</dbReference>
<dbReference type="RefSeq" id="WP_211874921.1">
    <property type="nucleotide sequence ID" value="NZ_JAAEDH010000015.1"/>
</dbReference>
<evidence type="ECO:0000313" key="2">
    <source>
        <dbReference type="Proteomes" id="UP001196068"/>
    </source>
</evidence>
<dbReference type="EMBL" id="JAAEDH010000015">
    <property type="protein sequence ID" value="MBR0656073.1"/>
    <property type="molecule type" value="Genomic_DNA"/>
</dbReference>
<accession>A0AAF1K3H3</accession>
<keyword evidence="2" id="KW-1185">Reference proteome</keyword>
<dbReference type="Gene3D" id="2.120.10.30">
    <property type="entry name" value="TolB, C-terminal domain"/>
    <property type="match status" value="1"/>
</dbReference>
<dbReference type="InterPro" id="IPR052998">
    <property type="entry name" value="Hetero-Diels-Alderase-like"/>
</dbReference>
<reference evidence="1" key="2">
    <citation type="journal article" date="2021" name="Syst. Appl. Microbiol.">
        <title>Roseomonas hellenica sp. nov., isolated from roots of wild-growing Alkanna tinctoria.</title>
        <authorList>
            <person name="Rat A."/>
            <person name="Naranjo H.D."/>
            <person name="Lebbe L."/>
            <person name="Cnockaert M."/>
            <person name="Krigas N."/>
            <person name="Grigoriadou K."/>
            <person name="Maloupa E."/>
            <person name="Willems A."/>
        </authorList>
    </citation>
    <scope>NUCLEOTIDE SEQUENCE</scope>
    <source>
        <strain evidence="1">LMG 28251</strain>
    </source>
</reference>
<dbReference type="PANTHER" id="PTHR42060:SF1">
    <property type="entry name" value="NHL REPEAT-CONTAINING PROTEIN"/>
    <property type="match status" value="1"/>
</dbReference>
<sequence>MATLAGTAGAQPAPRPLAVYPNGTFLENLILRNDGSVLFTSYFARRIESHLPGIGAAAFAEVDGHPVSLAALPQGGYALAIHGAPFTGGPAALRGGCAVLILDPAGREERRIALPEAIFLNGCLLRADGSLLVVDAALGRIWAVELGGGTVRVWLEDAAFAPDPARPGLPGVNGIKPSLDGASLLVSNSASQSLMSVPLGRAGAPGGPPVPVARFPGIDDFWVMPDGVIWAATHGPAIARLRPGAATPEVFPALGLEGNTALIPAPDGSGLYVLGTGGLAEGGRGEAMLALFPWPA</sequence>
<protein>
    <submittedName>
        <fullName evidence="1">SMP-30/gluconolactonase/LRE family protein</fullName>
    </submittedName>
</protein>
<dbReference type="SUPFAM" id="SSF63829">
    <property type="entry name" value="Calcium-dependent phosphotriesterase"/>
    <property type="match status" value="1"/>
</dbReference>
<evidence type="ECO:0000313" key="1">
    <source>
        <dbReference type="EMBL" id="MBR0656073.1"/>
    </source>
</evidence>
<organism evidence="1 2">
    <name type="scientific">Plastoroseomonas arctica</name>
    <dbReference type="NCBI Taxonomy" id="1509237"/>
    <lineage>
        <taxon>Bacteria</taxon>
        <taxon>Pseudomonadati</taxon>
        <taxon>Pseudomonadota</taxon>
        <taxon>Alphaproteobacteria</taxon>
        <taxon>Acetobacterales</taxon>
        <taxon>Acetobacteraceae</taxon>
        <taxon>Plastoroseomonas</taxon>
    </lineage>
</organism>
<dbReference type="PANTHER" id="PTHR42060">
    <property type="entry name" value="NHL REPEAT-CONTAINING PROTEIN-RELATED"/>
    <property type="match status" value="1"/>
</dbReference>
<proteinExistence type="predicted"/>
<reference evidence="1" key="1">
    <citation type="submission" date="2020-01" db="EMBL/GenBank/DDBJ databases">
        <authorList>
            <person name="Rat A."/>
        </authorList>
    </citation>
    <scope>NUCLEOTIDE SEQUENCE</scope>
    <source>
        <strain evidence="1">LMG 28251</strain>
    </source>
</reference>
<dbReference type="InterPro" id="IPR011042">
    <property type="entry name" value="6-blade_b-propeller_TolB-like"/>
</dbReference>
<dbReference type="AlphaFoldDB" id="A0AAF1K3H3"/>
<gene>
    <name evidence="1" type="ORF">GXW79_13400</name>
</gene>
<comment type="caution">
    <text evidence="1">The sequence shown here is derived from an EMBL/GenBank/DDBJ whole genome shotgun (WGS) entry which is preliminary data.</text>
</comment>
<name>A0AAF1K3H3_9PROT</name>